<dbReference type="InterPro" id="IPR016032">
    <property type="entry name" value="Sig_transdc_resp-reg_C-effctor"/>
</dbReference>
<proteinExistence type="predicted"/>
<feature type="compositionally biased region" description="Pro residues" evidence="4">
    <location>
        <begin position="154"/>
        <end position="167"/>
    </location>
</feature>
<dbReference type="Gene3D" id="1.10.10.10">
    <property type="entry name" value="Winged helix-like DNA-binding domain superfamily/Winged helix DNA-binding domain"/>
    <property type="match status" value="1"/>
</dbReference>
<reference evidence="6" key="1">
    <citation type="submission" date="2022-10" db="EMBL/GenBank/DDBJ databases">
        <title>The complete genomes of actinobacterial strains from the NBC collection.</title>
        <authorList>
            <person name="Joergensen T.S."/>
            <person name="Alvarez Arevalo M."/>
            <person name="Sterndorff E.B."/>
            <person name="Faurdal D."/>
            <person name="Vuksanovic O."/>
            <person name="Mourched A.-S."/>
            <person name="Charusanti P."/>
            <person name="Shaw S."/>
            <person name="Blin K."/>
            <person name="Weber T."/>
        </authorList>
    </citation>
    <scope>NUCLEOTIDE SEQUENCE</scope>
    <source>
        <strain evidence="6">NBC_00489</strain>
    </source>
</reference>
<keyword evidence="2" id="KW-0238">DNA-binding</keyword>
<name>A0ABZ1V3B4_9ACTN</name>
<evidence type="ECO:0000313" key="6">
    <source>
        <dbReference type="EMBL" id="WUR39086.1"/>
    </source>
</evidence>
<feature type="domain" description="HTH luxR-type" evidence="5">
    <location>
        <begin position="70"/>
        <end position="127"/>
    </location>
</feature>
<accession>A0ABZ1V3B4</accession>
<keyword evidence="7" id="KW-1185">Reference proteome</keyword>
<sequence length="167" mass="17309">MTAVSEAAASLDLAGRAEAAGAAEGTTGTTAGAGLVGRGREELGARTWQGRAAAELRATGTPRMGRGRARTALTLQESEVARPAAPGPSHPQIVSRLFLSPRTVSSHLYGVFRTLGITFRAELRDALETLETRETRETIAAGDALEAGDTLASPQPPEEPPSAPPKQ</sequence>
<protein>
    <submittedName>
        <fullName evidence="6">LuxR C-terminal-related transcriptional regulator</fullName>
    </submittedName>
</protein>
<dbReference type="SMART" id="SM00421">
    <property type="entry name" value="HTH_LUXR"/>
    <property type="match status" value="1"/>
</dbReference>
<dbReference type="InterPro" id="IPR000792">
    <property type="entry name" value="Tscrpt_reg_LuxR_C"/>
</dbReference>
<organism evidence="6 7">
    <name type="scientific">Streptomyces griseoaurantiacus</name>
    <dbReference type="NCBI Taxonomy" id="68213"/>
    <lineage>
        <taxon>Bacteria</taxon>
        <taxon>Bacillati</taxon>
        <taxon>Actinomycetota</taxon>
        <taxon>Actinomycetes</taxon>
        <taxon>Kitasatosporales</taxon>
        <taxon>Streptomycetaceae</taxon>
        <taxon>Streptomyces</taxon>
        <taxon>Streptomyces aurantiacus group</taxon>
    </lineage>
</organism>
<feature type="region of interest" description="Disordered" evidence="4">
    <location>
        <begin position="133"/>
        <end position="167"/>
    </location>
</feature>
<dbReference type="PRINTS" id="PR00038">
    <property type="entry name" value="HTHLUXR"/>
</dbReference>
<evidence type="ECO:0000313" key="7">
    <source>
        <dbReference type="Proteomes" id="UP001432161"/>
    </source>
</evidence>
<dbReference type="PANTHER" id="PTHR44688">
    <property type="entry name" value="DNA-BINDING TRANSCRIPTIONAL ACTIVATOR DEVR_DOSR"/>
    <property type="match status" value="1"/>
</dbReference>
<dbReference type="SUPFAM" id="SSF46894">
    <property type="entry name" value="C-terminal effector domain of the bipartite response regulators"/>
    <property type="match status" value="1"/>
</dbReference>
<dbReference type="Pfam" id="PF00196">
    <property type="entry name" value="GerE"/>
    <property type="match status" value="1"/>
</dbReference>
<evidence type="ECO:0000256" key="3">
    <source>
        <dbReference type="ARBA" id="ARBA00023163"/>
    </source>
</evidence>
<evidence type="ECO:0000256" key="2">
    <source>
        <dbReference type="ARBA" id="ARBA00023125"/>
    </source>
</evidence>
<evidence type="ECO:0000259" key="5">
    <source>
        <dbReference type="SMART" id="SM00421"/>
    </source>
</evidence>
<dbReference type="EMBL" id="CP108330">
    <property type="protein sequence ID" value="WUR39086.1"/>
    <property type="molecule type" value="Genomic_DNA"/>
</dbReference>
<dbReference type="PANTHER" id="PTHR44688:SF16">
    <property type="entry name" value="DNA-BINDING TRANSCRIPTIONAL ACTIVATOR DEVR_DOSR"/>
    <property type="match status" value="1"/>
</dbReference>
<dbReference type="InterPro" id="IPR036388">
    <property type="entry name" value="WH-like_DNA-bd_sf"/>
</dbReference>
<evidence type="ECO:0000256" key="4">
    <source>
        <dbReference type="SAM" id="MobiDB-lite"/>
    </source>
</evidence>
<keyword evidence="1" id="KW-0805">Transcription regulation</keyword>
<gene>
    <name evidence="6" type="ORF">OHN36_18955</name>
</gene>
<evidence type="ECO:0000256" key="1">
    <source>
        <dbReference type="ARBA" id="ARBA00023015"/>
    </source>
</evidence>
<keyword evidence="3" id="KW-0804">Transcription</keyword>
<dbReference type="Proteomes" id="UP001432161">
    <property type="component" value="Chromosome"/>
</dbReference>